<evidence type="ECO:0000256" key="3">
    <source>
        <dbReference type="ARBA" id="ARBA00022692"/>
    </source>
</evidence>
<keyword evidence="8" id="KW-1185">Reference proteome</keyword>
<evidence type="ECO:0000256" key="2">
    <source>
        <dbReference type="ARBA" id="ARBA00022475"/>
    </source>
</evidence>
<gene>
    <name evidence="7" type="ORF">U14_05195</name>
</gene>
<evidence type="ECO:0000313" key="8">
    <source>
        <dbReference type="Proteomes" id="UP000030700"/>
    </source>
</evidence>
<protein>
    <submittedName>
        <fullName evidence="7">Inner-membrane translocator</fullName>
    </submittedName>
</protein>
<dbReference type="Pfam" id="PF02653">
    <property type="entry name" value="BPD_transp_2"/>
    <property type="match status" value="1"/>
</dbReference>
<dbReference type="GO" id="GO:0022857">
    <property type="term" value="F:transmembrane transporter activity"/>
    <property type="evidence" value="ECO:0007669"/>
    <property type="project" value="InterPro"/>
</dbReference>
<evidence type="ECO:0000256" key="1">
    <source>
        <dbReference type="ARBA" id="ARBA00004651"/>
    </source>
</evidence>
<keyword evidence="2" id="KW-1003">Cell membrane</keyword>
<keyword evidence="5 6" id="KW-0472">Membrane</keyword>
<keyword evidence="3 6" id="KW-0812">Transmembrane</keyword>
<proteinExistence type="predicted"/>
<feature type="transmembrane region" description="Helical" evidence="6">
    <location>
        <begin position="327"/>
        <end position="347"/>
    </location>
</feature>
<organism evidence="7">
    <name type="scientific">Candidatus Moduliflexus flocculans</name>
    <dbReference type="NCBI Taxonomy" id="1499966"/>
    <lineage>
        <taxon>Bacteria</taxon>
        <taxon>Candidatus Moduliflexota</taxon>
        <taxon>Candidatus Moduliflexia</taxon>
        <taxon>Candidatus Moduliflexales</taxon>
        <taxon>Candidatus Moduliflexaceae</taxon>
    </lineage>
</organism>
<dbReference type="InterPro" id="IPR001851">
    <property type="entry name" value="ABC_transp_permease"/>
</dbReference>
<reference evidence="7" key="1">
    <citation type="journal article" date="2015" name="PeerJ">
        <title>First genomic representation of candidate bacterial phylum KSB3 points to enhanced environmental sensing as a trigger of wastewater bulking.</title>
        <authorList>
            <person name="Sekiguchi Y."/>
            <person name="Ohashi A."/>
            <person name="Parks D.H."/>
            <person name="Yamauchi T."/>
            <person name="Tyson G.W."/>
            <person name="Hugenholtz P."/>
        </authorList>
    </citation>
    <scope>NUCLEOTIDE SEQUENCE [LARGE SCALE GENOMIC DNA]</scope>
</reference>
<keyword evidence="4 6" id="KW-1133">Transmembrane helix</keyword>
<dbReference type="CDD" id="cd06580">
    <property type="entry name" value="TM_PBP1_transp_TpRbsC_like"/>
    <property type="match status" value="1"/>
</dbReference>
<evidence type="ECO:0000256" key="4">
    <source>
        <dbReference type="ARBA" id="ARBA00022989"/>
    </source>
</evidence>
<dbReference type="AlphaFoldDB" id="A0A081BR89"/>
<evidence type="ECO:0000256" key="6">
    <source>
        <dbReference type="SAM" id="Phobius"/>
    </source>
</evidence>
<dbReference type="PANTHER" id="PTHR47089">
    <property type="entry name" value="ABC TRANSPORTER, PERMEASE PROTEIN"/>
    <property type="match status" value="1"/>
</dbReference>
<evidence type="ECO:0000313" key="7">
    <source>
        <dbReference type="EMBL" id="GAK53920.1"/>
    </source>
</evidence>
<accession>A0A081BR89</accession>
<sequence>MLGNDSSMRIQFEPREGTSPIFRVLMPIITILLALVVSAIPLLYLRVNPLIAYRSILIGSCGDVYAVSETLVKAIPLILCGLAVAFPLAANRSNIGAEGQYLMGAFGASVVALALPQWPGWLLMCLMTLAGFAAGAFWGWIPGFLNAKFKISEIIVSLMMNYIAFNWIAFMVYGALRDREGYSNFPVSPKFARDAWFPRLIEGTRLHFGIVFALLAAIVLYVILKKTRIGYEIRVVGANPQTAEYSGIDTSKIVMLVMSMAGGLAALAGVGEVAALHHQLRQDISIGYGYTAIPVAMLGKGHPLGVILSGLLFAALFVGGSNMQQDVGVPAALVSIIQALVVLFIIAGDTLQRNRIRIIRHS</sequence>
<feature type="transmembrane region" description="Helical" evidence="6">
    <location>
        <begin position="21"/>
        <end position="44"/>
    </location>
</feature>
<feature type="transmembrane region" description="Helical" evidence="6">
    <location>
        <begin position="304"/>
        <end position="321"/>
    </location>
</feature>
<dbReference type="EMBL" id="DF820460">
    <property type="protein sequence ID" value="GAK53920.1"/>
    <property type="molecule type" value="Genomic_DNA"/>
</dbReference>
<dbReference type="HOGENOM" id="CLU_040769_0_0_0"/>
<feature type="transmembrane region" description="Helical" evidence="6">
    <location>
        <begin position="154"/>
        <end position="176"/>
    </location>
</feature>
<name>A0A081BR89_9BACT</name>
<comment type="subcellular location">
    <subcellularLocation>
        <location evidence="1">Cell membrane</location>
        <topology evidence="1">Multi-pass membrane protein</topology>
    </subcellularLocation>
</comment>
<dbReference type="PANTHER" id="PTHR47089:SF1">
    <property type="entry name" value="GUANOSINE ABC TRANSPORTER PERMEASE PROTEIN NUPP"/>
    <property type="match status" value="1"/>
</dbReference>
<dbReference type="STRING" id="1499966.U14_05195"/>
<feature type="transmembrane region" description="Helical" evidence="6">
    <location>
        <begin position="121"/>
        <end position="142"/>
    </location>
</feature>
<feature type="transmembrane region" description="Helical" evidence="6">
    <location>
        <begin position="206"/>
        <end position="224"/>
    </location>
</feature>
<dbReference type="Proteomes" id="UP000030700">
    <property type="component" value="Unassembled WGS sequence"/>
</dbReference>
<evidence type="ECO:0000256" key="5">
    <source>
        <dbReference type="ARBA" id="ARBA00023136"/>
    </source>
</evidence>
<dbReference type="GO" id="GO:0005886">
    <property type="term" value="C:plasma membrane"/>
    <property type="evidence" value="ECO:0007669"/>
    <property type="project" value="UniProtKB-SubCell"/>
</dbReference>